<dbReference type="EMBL" id="BAABJR010000002">
    <property type="protein sequence ID" value="GAA5205018.1"/>
    <property type="molecule type" value="Genomic_DNA"/>
</dbReference>
<dbReference type="RefSeq" id="WP_345626953.1">
    <property type="nucleotide sequence ID" value="NZ_BAABJR010000002.1"/>
</dbReference>
<proteinExistence type="predicted"/>
<dbReference type="Proteomes" id="UP001499878">
    <property type="component" value="Unassembled WGS sequence"/>
</dbReference>
<evidence type="ECO:0000256" key="1">
    <source>
        <dbReference type="SAM" id="MobiDB-lite"/>
    </source>
</evidence>
<reference evidence="3" key="1">
    <citation type="journal article" date="2019" name="Int. J. Syst. Evol. Microbiol.">
        <title>The Global Catalogue of Microorganisms (GCM) 10K type strain sequencing project: providing services to taxonomists for standard genome sequencing and annotation.</title>
        <authorList>
            <consortium name="The Broad Institute Genomics Platform"/>
            <consortium name="The Broad Institute Genome Sequencing Center for Infectious Disease"/>
            <person name="Wu L."/>
            <person name="Ma J."/>
        </authorList>
    </citation>
    <scope>NUCLEOTIDE SEQUENCE [LARGE SCALE GENOMIC DNA]</scope>
    <source>
        <strain evidence="3">JCM 18306</strain>
    </source>
</reference>
<feature type="compositionally biased region" description="Pro residues" evidence="1">
    <location>
        <begin position="132"/>
        <end position="152"/>
    </location>
</feature>
<keyword evidence="3" id="KW-1185">Reference proteome</keyword>
<comment type="caution">
    <text evidence="2">The sequence shown here is derived from an EMBL/GenBank/DDBJ whole genome shotgun (WGS) entry which is preliminary data.</text>
</comment>
<organism evidence="2 3">
    <name type="scientific">Streptomyces thinghirensis</name>
    <dbReference type="NCBI Taxonomy" id="551547"/>
    <lineage>
        <taxon>Bacteria</taxon>
        <taxon>Bacillati</taxon>
        <taxon>Actinomycetota</taxon>
        <taxon>Actinomycetes</taxon>
        <taxon>Kitasatosporales</taxon>
        <taxon>Streptomycetaceae</taxon>
        <taxon>Streptomyces</taxon>
    </lineage>
</organism>
<gene>
    <name evidence="2" type="ORF">GCM10023323_10660</name>
</gene>
<name>A0ABP9SW70_9ACTN</name>
<sequence>MANLADEYGTDVEIYIKALTTTIHADTPTGAPAGLHDLLEQLGLERHEYPTGEPLYVWHTVPDHLGAEEQKHLANRAIPALLMAGYTVNCDPEVFDEALYQQAVHRLQARAARPAPQQPAPASPPLALRTGPPHPVSPGGPGTTPGPPTPRPIPRRNP</sequence>
<accession>A0ABP9SW70</accession>
<feature type="region of interest" description="Disordered" evidence="1">
    <location>
        <begin position="110"/>
        <end position="158"/>
    </location>
</feature>
<evidence type="ECO:0000313" key="2">
    <source>
        <dbReference type="EMBL" id="GAA5205018.1"/>
    </source>
</evidence>
<evidence type="ECO:0000313" key="3">
    <source>
        <dbReference type="Proteomes" id="UP001499878"/>
    </source>
</evidence>
<protein>
    <submittedName>
        <fullName evidence="2">Uncharacterized protein</fullName>
    </submittedName>
</protein>